<dbReference type="RefSeq" id="WP_069980195.1">
    <property type="nucleotide sequence ID" value="NZ_CP017269.1"/>
</dbReference>
<dbReference type="STRING" id="1424294.Gferi_21570"/>
<evidence type="ECO:0000313" key="2">
    <source>
        <dbReference type="EMBL" id="AOT71894.1"/>
    </source>
</evidence>
<evidence type="ECO:0000313" key="3">
    <source>
        <dbReference type="Proteomes" id="UP000095743"/>
    </source>
</evidence>
<keyword evidence="1" id="KW-0472">Membrane</keyword>
<feature type="transmembrane region" description="Helical" evidence="1">
    <location>
        <begin position="16"/>
        <end position="38"/>
    </location>
</feature>
<dbReference type="KEGG" id="gfe:Gferi_21570"/>
<dbReference type="AlphaFoldDB" id="A0A1D8GLV3"/>
<dbReference type="EMBL" id="CP017269">
    <property type="protein sequence ID" value="AOT71894.1"/>
    <property type="molecule type" value="Genomic_DNA"/>
</dbReference>
<feature type="transmembrane region" description="Helical" evidence="1">
    <location>
        <begin position="73"/>
        <end position="92"/>
    </location>
</feature>
<dbReference type="Proteomes" id="UP000095743">
    <property type="component" value="Chromosome"/>
</dbReference>
<keyword evidence="1" id="KW-1133">Transmembrane helix</keyword>
<keyword evidence="3" id="KW-1185">Reference proteome</keyword>
<evidence type="ECO:0000256" key="1">
    <source>
        <dbReference type="SAM" id="Phobius"/>
    </source>
</evidence>
<gene>
    <name evidence="2" type="ORF">Gferi_21570</name>
</gene>
<name>A0A1D8GLV3_9FIRM</name>
<keyword evidence="1" id="KW-0812">Transmembrane</keyword>
<sequence length="109" mass="12457">MEKKNNGLTKVYHQKMLLVAGITFGSIGVLGNFVLWALSKKLPVHIAISKGQYVIGNILRYDFYTFISEYRLGAIWGMLLVFLLVGIILLVIRFRNIVKIKRNSLDENE</sequence>
<proteinExistence type="predicted"/>
<organism evidence="2 3">
    <name type="scientific">Geosporobacter ferrireducens</name>
    <dbReference type="NCBI Taxonomy" id="1424294"/>
    <lineage>
        <taxon>Bacteria</taxon>
        <taxon>Bacillati</taxon>
        <taxon>Bacillota</taxon>
        <taxon>Clostridia</taxon>
        <taxon>Peptostreptococcales</taxon>
        <taxon>Thermotaleaceae</taxon>
        <taxon>Geosporobacter</taxon>
    </lineage>
</organism>
<reference evidence="2 3" key="1">
    <citation type="submission" date="2016-09" db="EMBL/GenBank/DDBJ databases">
        <title>Genomic analysis reveals versatility of anaerobic energy metabolism of Geosporobacter ferrireducens IRF9 of phylum Firmicutes.</title>
        <authorList>
            <person name="Kim S.-J."/>
        </authorList>
    </citation>
    <scope>NUCLEOTIDE SEQUENCE [LARGE SCALE GENOMIC DNA]</scope>
    <source>
        <strain evidence="2 3">IRF9</strain>
    </source>
</reference>
<protein>
    <submittedName>
        <fullName evidence="2">Uncharacterized protein</fullName>
    </submittedName>
</protein>
<accession>A0A1D8GLV3</accession>